<organism evidence="12 13">
    <name type="scientific">Trichogramma brassicae</name>
    <dbReference type="NCBI Taxonomy" id="86971"/>
    <lineage>
        <taxon>Eukaryota</taxon>
        <taxon>Metazoa</taxon>
        <taxon>Ecdysozoa</taxon>
        <taxon>Arthropoda</taxon>
        <taxon>Hexapoda</taxon>
        <taxon>Insecta</taxon>
        <taxon>Pterygota</taxon>
        <taxon>Neoptera</taxon>
        <taxon>Endopterygota</taxon>
        <taxon>Hymenoptera</taxon>
        <taxon>Apocrita</taxon>
        <taxon>Proctotrupomorpha</taxon>
        <taxon>Chalcidoidea</taxon>
        <taxon>Trichogrammatidae</taxon>
        <taxon>Trichogramma</taxon>
    </lineage>
</organism>
<dbReference type="EMBL" id="CADCXV010000650">
    <property type="protein sequence ID" value="CAB0031693.1"/>
    <property type="molecule type" value="Genomic_DNA"/>
</dbReference>
<keyword evidence="5" id="KW-0067">ATP-binding</keyword>
<evidence type="ECO:0000313" key="13">
    <source>
        <dbReference type="Proteomes" id="UP000479190"/>
    </source>
</evidence>
<dbReference type="PANTHER" id="PTHR11361:SF35">
    <property type="entry name" value="DNA MISMATCH REPAIR PROTEIN MSH2"/>
    <property type="match status" value="1"/>
</dbReference>
<dbReference type="OrthoDB" id="295033at2759"/>
<dbReference type="InterPro" id="IPR036187">
    <property type="entry name" value="DNA_mismatch_repair_MutS_sf"/>
</dbReference>
<comment type="similarity">
    <text evidence="2 9">Belongs to the DNA mismatch repair MutS family.</text>
</comment>
<evidence type="ECO:0000259" key="11">
    <source>
        <dbReference type="PROSITE" id="PS00486"/>
    </source>
</evidence>
<dbReference type="PROSITE" id="PS00486">
    <property type="entry name" value="DNA_MISMATCH_REPAIR_2"/>
    <property type="match status" value="1"/>
</dbReference>
<evidence type="ECO:0000256" key="1">
    <source>
        <dbReference type="ARBA" id="ARBA00004123"/>
    </source>
</evidence>
<dbReference type="InterPro" id="IPR007860">
    <property type="entry name" value="DNA_mmatch_repair_MutS_con_dom"/>
</dbReference>
<dbReference type="InterPro" id="IPR027417">
    <property type="entry name" value="P-loop_NTPase"/>
</dbReference>
<dbReference type="GO" id="GO:0140664">
    <property type="term" value="F:ATP-dependent DNA damage sensor activity"/>
    <property type="evidence" value="ECO:0007669"/>
    <property type="project" value="InterPro"/>
</dbReference>
<dbReference type="GO" id="GO:0006298">
    <property type="term" value="P:mismatch repair"/>
    <property type="evidence" value="ECO:0007669"/>
    <property type="project" value="InterPro"/>
</dbReference>
<dbReference type="SUPFAM" id="SSF53150">
    <property type="entry name" value="DNA repair protein MutS, domain II"/>
    <property type="match status" value="1"/>
</dbReference>
<evidence type="ECO:0000313" key="12">
    <source>
        <dbReference type="EMBL" id="CAB0031693.1"/>
    </source>
</evidence>
<keyword evidence="3 9" id="KW-0547">Nucleotide-binding</keyword>
<dbReference type="NCBIfam" id="NF003810">
    <property type="entry name" value="PRK05399.1"/>
    <property type="match status" value="1"/>
</dbReference>
<dbReference type="Pfam" id="PF01624">
    <property type="entry name" value="MutS_I"/>
    <property type="match status" value="1"/>
</dbReference>
<dbReference type="Proteomes" id="UP000479190">
    <property type="component" value="Unassembled WGS sequence"/>
</dbReference>
<evidence type="ECO:0000256" key="3">
    <source>
        <dbReference type="ARBA" id="ARBA00022741"/>
    </source>
</evidence>
<accession>A0A6H5I587</accession>
<dbReference type="GO" id="GO:0030983">
    <property type="term" value="F:mismatched DNA binding"/>
    <property type="evidence" value="ECO:0007669"/>
    <property type="project" value="InterPro"/>
</dbReference>
<keyword evidence="4 9" id="KW-0227">DNA damage</keyword>
<protein>
    <recommendedName>
        <fullName evidence="11">DNA mismatch repair proteins mutS family domain-containing protein</fullName>
    </recommendedName>
</protein>
<dbReference type="InterPro" id="IPR000432">
    <property type="entry name" value="DNA_mismatch_repair_MutS_C"/>
</dbReference>
<evidence type="ECO:0000256" key="6">
    <source>
        <dbReference type="ARBA" id="ARBA00023125"/>
    </source>
</evidence>
<dbReference type="Gene3D" id="3.40.50.300">
    <property type="entry name" value="P-loop containing nucleotide triphosphate hydrolases"/>
    <property type="match status" value="1"/>
</dbReference>
<evidence type="ECO:0000256" key="9">
    <source>
        <dbReference type="RuleBase" id="RU003756"/>
    </source>
</evidence>
<dbReference type="Gene3D" id="1.10.1420.10">
    <property type="match status" value="2"/>
</dbReference>
<sequence length="840" mass="94027">MHARLTSLRSLTLEHFIWFKRYAVKIHATFFKPSSTVRFFNRSDFYSLHGDDALFAAEEVFKTTSLCKKIGPANNKIDSVILNKNTFESFVRDLLLVKQYRVEVYVNQKTTKNQDWIIEYKGSPGNLSQFEDLLFGNNDVAVDAVVIAVKTSSDASSKHVGISCIDMVKSTISVCEFKDDENFIDLEALIVSLKAKECVLPNENAQDLQTIKAIMERNNVLVTMKKKTEFGTDSLIQDLNLLIRFAKGQQQNAQALPQTNLNLAMSATAALINYLNMTGDDGNSGQFTIEEIQRSRYLRLDSAAIKALNLEPRTDLPANIQSSTSSILGILDKTRTAAGKRLLSQWVRQPLRDLAPIKERHDVVEALLEDSELSSSLSEEHLRRVPDLQQLAKKLARKKAGLSDLYKIYQCLSHMPIMVEKLQSLNNIAAAKAMFLDPLKEHLEEMDKFQQMVEQTIDLEAADKGEFLVKAEFDDELKELKSQMDEKEGKMQNLLSKVADDLSMEAGKSVKLETNPQHGYHFRCSLREDKSLRNSKNYTILDSIKGGIRFRNKKLESLNEDYMTAKNAYTQQQKSIVVEIIDTAGGYVPPLKNLGNVIATLDVLNSFALAASCASEVYVRPKMLPSESQELDLVQIRHPCLELQEEIDYIANDAHFTKDSRFHIITGPNMGGKSTYIRSVGVSVLMAHIGSFVPCQRATISVLDSILARIGADDCQIKGLSTFMAEMVETSAILRTSTSNSLVIIDELGRGTSTYDGCGIAWAIAEHLAKEVKAYCLFATHFHEITRLSEDVSTAKNFHVKAIVDEKLTLLYQVKPGVCDQSFGIHVAKMANFPEDVIEV</sequence>
<name>A0A6H5I587_9HYME</name>
<dbReference type="GO" id="GO:0032301">
    <property type="term" value="C:MutSalpha complex"/>
    <property type="evidence" value="ECO:0007669"/>
    <property type="project" value="TreeGrafter"/>
</dbReference>
<keyword evidence="10" id="KW-0175">Coiled coil</keyword>
<dbReference type="InterPro" id="IPR007861">
    <property type="entry name" value="DNA_mismatch_repair_MutS_clamp"/>
</dbReference>
<dbReference type="Pfam" id="PF05190">
    <property type="entry name" value="MutS_IV"/>
    <property type="match status" value="1"/>
</dbReference>
<evidence type="ECO:0000256" key="4">
    <source>
        <dbReference type="ARBA" id="ARBA00022763"/>
    </source>
</evidence>
<dbReference type="SMART" id="SM00534">
    <property type="entry name" value="MUTSac"/>
    <property type="match status" value="1"/>
</dbReference>
<dbReference type="PIRSF" id="PIRSF005813">
    <property type="entry name" value="MSH2"/>
    <property type="match status" value="1"/>
</dbReference>
<dbReference type="GO" id="GO:0006312">
    <property type="term" value="P:mitotic recombination"/>
    <property type="evidence" value="ECO:0007669"/>
    <property type="project" value="TreeGrafter"/>
</dbReference>
<dbReference type="InterPro" id="IPR045076">
    <property type="entry name" value="MutS"/>
</dbReference>
<keyword evidence="7 9" id="KW-0234">DNA repair</keyword>
<evidence type="ECO:0000256" key="10">
    <source>
        <dbReference type="SAM" id="Coils"/>
    </source>
</evidence>
<dbReference type="Pfam" id="PF05188">
    <property type="entry name" value="MutS_II"/>
    <property type="match status" value="1"/>
</dbReference>
<dbReference type="InterPro" id="IPR007695">
    <property type="entry name" value="DNA_mismatch_repair_MutS-lik_N"/>
</dbReference>
<evidence type="ECO:0000256" key="5">
    <source>
        <dbReference type="ARBA" id="ARBA00022840"/>
    </source>
</evidence>
<dbReference type="FunFam" id="3.40.50.300:FF:005021">
    <property type="entry name" value="Predicted protein"/>
    <property type="match status" value="1"/>
</dbReference>
<feature type="domain" description="DNA mismatch repair proteins mutS family" evidence="11">
    <location>
        <begin position="741"/>
        <end position="757"/>
    </location>
</feature>
<keyword evidence="13" id="KW-1185">Reference proteome</keyword>
<keyword evidence="6 9" id="KW-0238">DNA-binding</keyword>
<dbReference type="SMART" id="SM00533">
    <property type="entry name" value="MUTSd"/>
    <property type="match status" value="1"/>
</dbReference>
<dbReference type="PANTHER" id="PTHR11361">
    <property type="entry name" value="DNA MISMATCH REPAIR PROTEIN MUTS FAMILY MEMBER"/>
    <property type="match status" value="1"/>
</dbReference>
<comment type="subcellular location">
    <subcellularLocation>
        <location evidence="1">Nucleus</location>
    </subcellularLocation>
</comment>
<dbReference type="InterPro" id="IPR016151">
    <property type="entry name" value="DNA_mismatch_repair_MutS_N"/>
</dbReference>
<dbReference type="Pfam" id="PF05192">
    <property type="entry name" value="MutS_III"/>
    <property type="match status" value="1"/>
</dbReference>
<dbReference type="Gene3D" id="3.40.1170.10">
    <property type="entry name" value="DNA repair protein MutS, domain I"/>
    <property type="match status" value="1"/>
</dbReference>
<dbReference type="Gene3D" id="3.30.420.110">
    <property type="entry name" value="MutS, connector domain"/>
    <property type="match status" value="1"/>
</dbReference>
<evidence type="ECO:0000256" key="7">
    <source>
        <dbReference type="ARBA" id="ARBA00023204"/>
    </source>
</evidence>
<dbReference type="InterPro" id="IPR007696">
    <property type="entry name" value="DNA_mismatch_repair_MutS_core"/>
</dbReference>
<dbReference type="AlphaFoldDB" id="A0A6H5I587"/>
<proteinExistence type="inferred from homology"/>
<feature type="coiled-coil region" evidence="10">
    <location>
        <begin position="439"/>
        <end position="497"/>
    </location>
</feature>
<dbReference type="SUPFAM" id="SSF48334">
    <property type="entry name" value="DNA repair protein MutS, domain III"/>
    <property type="match status" value="1"/>
</dbReference>
<comment type="function">
    <text evidence="9">Component of the post-replicative DNA mismatch repair system (MMR).</text>
</comment>
<gene>
    <name evidence="12" type="ORF">TBRA_LOCUS3660</name>
</gene>
<dbReference type="FunFam" id="3.30.420.110:FF:000002">
    <property type="entry name" value="DNA mismatch repair protein"/>
    <property type="match status" value="1"/>
</dbReference>
<keyword evidence="8" id="KW-0539">Nucleus</keyword>
<evidence type="ECO:0000256" key="8">
    <source>
        <dbReference type="ARBA" id="ARBA00023242"/>
    </source>
</evidence>
<dbReference type="SUPFAM" id="SSF52540">
    <property type="entry name" value="P-loop containing nucleoside triphosphate hydrolases"/>
    <property type="match status" value="1"/>
</dbReference>
<dbReference type="GO" id="GO:0005524">
    <property type="term" value="F:ATP binding"/>
    <property type="evidence" value="ECO:0007669"/>
    <property type="project" value="UniProtKB-KW"/>
</dbReference>
<evidence type="ECO:0000256" key="2">
    <source>
        <dbReference type="ARBA" id="ARBA00006271"/>
    </source>
</evidence>
<dbReference type="InterPro" id="IPR036678">
    <property type="entry name" value="MutS_con_dom_sf"/>
</dbReference>
<dbReference type="Pfam" id="PF00488">
    <property type="entry name" value="MutS_V"/>
    <property type="match status" value="1"/>
</dbReference>
<dbReference type="InterPro" id="IPR011184">
    <property type="entry name" value="DNA_mismatch_repair_Msh2"/>
</dbReference>
<reference evidence="12 13" key="1">
    <citation type="submission" date="2020-02" db="EMBL/GenBank/DDBJ databases">
        <authorList>
            <person name="Ferguson B K."/>
        </authorList>
    </citation>
    <scope>NUCLEOTIDE SEQUENCE [LARGE SCALE GENOMIC DNA]</scope>
</reference>